<sequence length="214" mass="23032">MSHSALISDSSSSFSLRLAESLRSRGGEAFLTASAAHVHESPAPGTILWNRLSLLSARTVSVSMKNRCESVDSVVFVYDGPETEDSCARVSLEESAAFLEEWNRGLFLLSAVMEEHLRAQNRGKLVFVQRAGSSPSKAKAAAMLEAAFCRLAEETAEAFGASAKGGLQTLLVRLEGENPAEDAEWLAERLVSAAPERGGARWIKSGSRPLFGKF</sequence>
<dbReference type="RefSeq" id="WP_230757488.1">
    <property type="nucleotide sequence ID" value="NZ_JAINWA010000003.1"/>
</dbReference>
<dbReference type="AlphaFoldDB" id="A0AAE3JJS9"/>
<reference evidence="1" key="1">
    <citation type="submission" date="2021-08" db="EMBL/GenBank/DDBJ databases">
        <title>Comparative analyses of Brucepasteria parasyntrophica and Teretinema zuelzerae.</title>
        <authorList>
            <person name="Song Y."/>
            <person name="Brune A."/>
        </authorList>
    </citation>
    <scope>NUCLEOTIDE SEQUENCE</scope>
    <source>
        <strain evidence="1">DSM 1903</strain>
    </source>
</reference>
<keyword evidence="2" id="KW-1185">Reference proteome</keyword>
<comment type="caution">
    <text evidence="1">The sequence shown here is derived from an EMBL/GenBank/DDBJ whole genome shotgun (WGS) entry which is preliminary data.</text>
</comment>
<gene>
    <name evidence="1" type="ORF">K7J14_13725</name>
</gene>
<dbReference type="EMBL" id="JAINWA010000003">
    <property type="protein sequence ID" value="MCD1655751.1"/>
    <property type="molecule type" value="Genomic_DNA"/>
</dbReference>
<accession>A0AAE3JJS9</accession>
<name>A0AAE3JJS9_9SPIR</name>
<dbReference type="Proteomes" id="UP001198163">
    <property type="component" value="Unassembled WGS sequence"/>
</dbReference>
<proteinExistence type="predicted"/>
<protein>
    <submittedName>
        <fullName evidence="1">Uncharacterized protein</fullName>
    </submittedName>
</protein>
<organism evidence="1 2">
    <name type="scientific">Teretinema zuelzerae</name>
    <dbReference type="NCBI Taxonomy" id="156"/>
    <lineage>
        <taxon>Bacteria</taxon>
        <taxon>Pseudomonadati</taxon>
        <taxon>Spirochaetota</taxon>
        <taxon>Spirochaetia</taxon>
        <taxon>Spirochaetales</taxon>
        <taxon>Treponemataceae</taxon>
        <taxon>Teretinema</taxon>
    </lineage>
</organism>
<evidence type="ECO:0000313" key="2">
    <source>
        <dbReference type="Proteomes" id="UP001198163"/>
    </source>
</evidence>
<evidence type="ECO:0000313" key="1">
    <source>
        <dbReference type="EMBL" id="MCD1655751.1"/>
    </source>
</evidence>